<feature type="region of interest" description="Disordered" evidence="1">
    <location>
        <begin position="548"/>
        <end position="567"/>
    </location>
</feature>
<keyword evidence="2" id="KW-1133">Transmembrane helix</keyword>
<dbReference type="Pfam" id="PF18013">
    <property type="entry name" value="Phage_lysozyme2"/>
    <property type="match status" value="1"/>
</dbReference>
<dbReference type="RefSeq" id="WP_256945337.1">
    <property type="nucleotide sequence ID" value="NZ_JANHNZ010000005.1"/>
</dbReference>
<dbReference type="Gene3D" id="2.70.70.10">
    <property type="entry name" value="Glucose Permease (Domain IIA)"/>
    <property type="match status" value="1"/>
</dbReference>
<evidence type="ECO:0000313" key="5">
    <source>
        <dbReference type="EMBL" id="MCQ9210226.1"/>
    </source>
</evidence>
<reference evidence="5" key="3">
    <citation type="journal article" date="2023" name="Microbiol. Resour. Announc.">
        <title>Draft Genome Sequence of Granulicatella sp. Strain S8, Isolated from a Marine Fish, Seriola quinqueradiata.</title>
        <authorList>
            <person name="Lee M."/>
            <person name="Farooq A."/>
            <person name="Jeong J.B."/>
            <person name="Jung M.Y."/>
        </authorList>
    </citation>
    <scope>NUCLEOTIDE SEQUENCE</scope>
    <source>
        <strain evidence="5">S8</strain>
    </source>
</reference>
<dbReference type="Pfam" id="PF01551">
    <property type="entry name" value="Peptidase_M23"/>
    <property type="match status" value="1"/>
</dbReference>
<feature type="domain" description="M23ase beta-sheet core" evidence="3">
    <location>
        <begin position="643"/>
        <end position="739"/>
    </location>
</feature>
<feature type="region of interest" description="Disordered" evidence="1">
    <location>
        <begin position="1"/>
        <end position="157"/>
    </location>
</feature>
<dbReference type="SUPFAM" id="SSF51261">
    <property type="entry name" value="Duplicated hybrid motif"/>
    <property type="match status" value="1"/>
</dbReference>
<dbReference type="Proteomes" id="UP001059480">
    <property type="component" value="Unassembled WGS sequence"/>
</dbReference>
<proteinExistence type="predicted"/>
<dbReference type="PANTHER" id="PTHR21666:SF270">
    <property type="entry name" value="MUREIN HYDROLASE ACTIVATOR ENVC"/>
    <property type="match status" value="1"/>
</dbReference>
<organism evidence="5 6">
    <name type="scientific">Granulicatella seriolae</name>
    <dbReference type="NCBI Taxonomy" id="2967226"/>
    <lineage>
        <taxon>Bacteria</taxon>
        <taxon>Bacillati</taxon>
        <taxon>Bacillota</taxon>
        <taxon>Bacilli</taxon>
        <taxon>Lactobacillales</taxon>
        <taxon>Carnobacteriaceae</taxon>
        <taxon>Granulicatella</taxon>
    </lineage>
</organism>
<evidence type="ECO:0000256" key="2">
    <source>
        <dbReference type="SAM" id="Phobius"/>
    </source>
</evidence>
<reference evidence="5" key="1">
    <citation type="submission" date="2022-07" db="EMBL/GenBank/DDBJ databases">
        <authorList>
            <person name="Jung M.-Y."/>
            <person name="Lee M."/>
        </authorList>
    </citation>
    <scope>NUCLEOTIDE SEQUENCE</scope>
    <source>
        <strain evidence="5">S8</strain>
    </source>
</reference>
<protein>
    <submittedName>
        <fullName evidence="5">Phage tail tip lysozyme</fullName>
    </submittedName>
</protein>
<feature type="domain" description="Phage tail lysozyme" evidence="4">
    <location>
        <begin position="770"/>
        <end position="911"/>
    </location>
</feature>
<dbReference type="InterPro" id="IPR041219">
    <property type="entry name" value="Phage_lysozyme2"/>
</dbReference>
<dbReference type="Gene3D" id="1.10.530.10">
    <property type="match status" value="1"/>
</dbReference>
<feature type="compositionally biased region" description="Low complexity" evidence="1">
    <location>
        <begin position="548"/>
        <end position="562"/>
    </location>
</feature>
<evidence type="ECO:0000313" key="6">
    <source>
        <dbReference type="Proteomes" id="UP001059480"/>
    </source>
</evidence>
<feature type="compositionally biased region" description="Basic and acidic residues" evidence="1">
    <location>
        <begin position="22"/>
        <end position="58"/>
    </location>
</feature>
<keyword evidence="2" id="KW-0472">Membrane</keyword>
<keyword evidence="2" id="KW-0812">Transmembrane</keyword>
<evidence type="ECO:0000256" key="1">
    <source>
        <dbReference type="SAM" id="MobiDB-lite"/>
    </source>
</evidence>
<dbReference type="InterPro" id="IPR016047">
    <property type="entry name" value="M23ase_b-sheet_dom"/>
</dbReference>
<dbReference type="NCBIfam" id="NF045974">
    <property type="entry name" value="conju_CD1108"/>
    <property type="match status" value="1"/>
</dbReference>
<keyword evidence="6" id="KW-1185">Reference proteome</keyword>
<dbReference type="EMBL" id="JANHNZ010000005">
    <property type="protein sequence ID" value="MCQ9210226.1"/>
    <property type="molecule type" value="Genomic_DNA"/>
</dbReference>
<sequence length="921" mass="105107">MSNKRRRDFSDKPLGRTSDNPLLEREELERSKLKHSNDYSNKRVEVSERFQEKVKEQSNRAGRRKAAETELSSGRKRHRSSDEIKEPSKDELSGYSKQDYKSEYSPDTEKKAVKNKSGERRNEANPIESTQNQKEKKAKQRNQQAKIQKEKEAQLETQTAVVQKSEYVLEIYDPLSKDMDNDGVIDRYDNDFRDSTISYEEKDRKLVQEKNYKRKNYKQEFHRSSKAQEPVLETKRTKNEELLKDLPDDRKIKNIQNKQRKDLYKVQDSKGNLKKKNSLALASTGAVLETTKRYLRKENDDNAGVDASEKSLGASSKLVHGIKDYRIKRQNKKVKAIIKYDDKILLRKSKLEFRDATKLSKAEESYQKMNVYRKFQKRKRMKASIYKQNDVGIKDRIKKAFIGAIKGTKELIKKKATKIGVILVSLFLFLSVILNAVSLLGGLGGISGMILSSSYLTSDKEITVSDELLQELEADLIIKIQNIPTNYPGYDRYQYQVGSIGHDPQVLVAYLTAKYGEYRFSEVEDEINELFKSMYQLKLEERVETYTVTETRTSTDPETGETTTEEVEVEKTRRILITTLTSKRLEDVLDGKLNEEQQEHYEVLNETKGNFMNLHSPIQGEWKNKITSMYGYRADPFTGEKKFHTAIDIADSEGTPLLAVFDGVITYTEHSDTGYGNYVELTDKEGNMARYAHASSISSRVGQEVKKGDEIAKMGTTGSSTGSHLHFELYLADGTRVNPYFYLYSEEAFNSYTRPSVSSFNSFNWQGGDVQETVWGYLVTHGYTPEAAAGIMGNIEAESGFNTSAVESSVTNPGEGIGLIQWSFGRKAQLISFAQSQGKPWSDIGVQIAFLDYEMNGAEGTVFPGGVNGFKRLTSVEEATSQFCWLFERPNVNYAHYERRISAAHAYYEMYKDFDASVVTP</sequence>
<comment type="caution">
    <text evidence="5">The sequence shown here is derived from an EMBL/GenBank/DDBJ whole genome shotgun (WGS) entry which is preliminary data.</text>
</comment>
<evidence type="ECO:0000259" key="3">
    <source>
        <dbReference type="Pfam" id="PF01551"/>
    </source>
</evidence>
<feature type="transmembrane region" description="Helical" evidence="2">
    <location>
        <begin position="419"/>
        <end position="443"/>
    </location>
</feature>
<dbReference type="InterPro" id="IPR050570">
    <property type="entry name" value="Cell_wall_metabolism_enzyme"/>
</dbReference>
<dbReference type="CDD" id="cd12797">
    <property type="entry name" value="M23_peptidase"/>
    <property type="match status" value="1"/>
</dbReference>
<name>A0ABT1WNZ8_9LACT</name>
<gene>
    <name evidence="5" type="ORF">NPA36_06655</name>
</gene>
<feature type="compositionally biased region" description="Basic and acidic residues" evidence="1">
    <location>
        <begin position="80"/>
        <end position="123"/>
    </location>
</feature>
<dbReference type="InterPro" id="IPR011055">
    <property type="entry name" value="Dup_hybrid_motif"/>
</dbReference>
<evidence type="ECO:0000259" key="4">
    <source>
        <dbReference type="Pfam" id="PF18013"/>
    </source>
</evidence>
<accession>A0ABT1WNZ8</accession>
<dbReference type="PANTHER" id="PTHR21666">
    <property type="entry name" value="PEPTIDASE-RELATED"/>
    <property type="match status" value="1"/>
</dbReference>
<reference evidence="5" key="2">
    <citation type="journal article" date="2023" name="Curr. Microbiol.">
        <title>Granulicatella seriolae sp. nov., a Novel Facultative Anaerobe Isolated from Yellowtail Marine Fish.</title>
        <authorList>
            <person name="Lee M."/>
            <person name="Choi Y.J."/>
            <person name="Farooq A."/>
            <person name="Jeong J.B."/>
            <person name="Jung M.Y."/>
        </authorList>
    </citation>
    <scope>NUCLEOTIDE SEQUENCE</scope>
    <source>
        <strain evidence="5">S8</strain>
    </source>
</reference>